<name>A0A9N8KEJ0_9PEZI</name>
<accession>A0A9N8KEJ0</accession>
<proteinExistence type="predicted"/>
<dbReference type="Proteomes" id="UP000745764">
    <property type="component" value="Unassembled WGS sequence"/>
</dbReference>
<dbReference type="EMBL" id="CAINUL010000001">
    <property type="protein sequence ID" value="CAD0107025.1"/>
    <property type="molecule type" value="Genomic_DNA"/>
</dbReference>
<protein>
    <submittedName>
        <fullName evidence="1">Uncharacterized protein</fullName>
    </submittedName>
</protein>
<gene>
    <name evidence="1" type="ORF">AWRI4620_LOCUS1280</name>
</gene>
<evidence type="ECO:0000313" key="2">
    <source>
        <dbReference type="Proteomes" id="UP000745764"/>
    </source>
</evidence>
<sequence>MRISTIRQRRAHSAVQRRTFKQVAAAIPTRSIEAPSITPHFPEEPGCASIVVDCKSGIAQIEIANGGNTGTVSYDCSLSGQKTYSVTLELGVFNPSAPLRLEVLGCNGRVKRTPDAWKMTTQDVIHIDNSNIVLRKQSATGIDVRTSNGDEEADEIPDGHKWAVLLQEKGANGKLTRAKTIDLRIGAILDGAVVYYEDGHTTPCGLRYGHGGAKHYFGGGNSQKLHIPPGVDIVKVEVNRFGWGNQVLGGIIMTLSDGTKAGCLNGHWLASSMFKNNDVKVMEAGVGEKIIGFFGTSVHYTNEFGIITGPAGVELPPQTYDMAELQNIQARDWAGNK</sequence>
<keyword evidence="2" id="KW-1185">Reference proteome</keyword>
<dbReference type="AlphaFoldDB" id="A0A9N8KEJ0"/>
<reference evidence="1" key="1">
    <citation type="submission" date="2020-06" db="EMBL/GenBank/DDBJ databases">
        <authorList>
            <person name="Onetto C."/>
        </authorList>
    </citation>
    <scope>NUCLEOTIDE SEQUENCE</scope>
</reference>
<evidence type="ECO:0000313" key="1">
    <source>
        <dbReference type="EMBL" id="CAD0107025.1"/>
    </source>
</evidence>
<comment type="caution">
    <text evidence="1">The sequence shown here is derived from an EMBL/GenBank/DDBJ whole genome shotgun (WGS) entry which is preliminary data.</text>
</comment>
<organism evidence="1 2">
    <name type="scientific">Aureobasidium uvarum</name>
    <dbReference type="NCBI Taxonomy" id="2773716"/>
    <lineage>
        <taxon>Eukaryota</taxon>
        <taxon>Fungi</taxon>
        <taxon>Dikarya</taxon>
        <taxon>Ascomycota</taxon>
        <taxon>Pezizomycotina</taxon>
        <taxon>Dothideomycetes</taxon>
        <taxon>Dothideomycetidae</taxon>
        <taxon>Dothideales</taxon>
        <taxon>Saccotheciaceae</taxon>
        <taxon>Aureobasidium</taxon>
    </lineage>
</organism>
<dbReference type="OrthoDB" id="74460at2759"/>